<gene>
    <name evidence="2" type="ORF">DFP95_11992</name>
</gene>
<organism evidence="2 3">
    <name type="scientific">Cohnella lupini</name>
    <dbReference type="NCBI Taxonomy" id="1294267"/>
    <lineage>
        <taxon>Bacteria</taxon>
        <taxon>Bacillati</taxon>
        <taxon>Bacillota</taxon>
        <taxon>Bacilli</taxon>
        <taxon>Bacillales</taxon>
        <taxon>Paenibacillaceae</taxon>
        <taxon>Cohnella</taxon>
    </lineage>
</organism>
<dbReference type="CDD" id="cd03441">
    <property type="entry name" value="R_hydratase_like"/>
    <property type="match status" value="1"/>
</dbReference>
<dbReference type="PANTHER" id="PTHR43437:SF3">
    <property type="entry name" value="HYDROXYACYL-THIOESTER DEHYDRATASE TYPE 2, MITOCHONDRIAL"/>
    <property type="match status" value="1"/>
</dbReference>
<accession>A0A3D9I079</accession>
<dbReference type="InterPro" id="IPR050965">
    <property type="entry name" value="UPF0336/Enoyl-CoA_hydratase"/>
</dbReference>
<dbReference type="Proteomes" id="UP000256869">
    <property type="component" value="Unassembled WGS sequence"/>
</dbReference>
<proteinExistence type="predicted"/>
<comment type="caution">
    <text evidence="2">The sequence shown here is derived from an EMBL/GenBank/DDBJ whole genome shotgun (WGS) entry which is preliminary data.</text>
</comment>
<dbReference type="InterPro" id="IPR029069">
    <property type="entry name" value="HotDog_dom_sf"/>
</dbReference>
<dbReference type="Pfam" id="PF01575">
    <property type="entry name" value="MaoC_dehydratas"/>
    <property type="match status" value="1"/>
</dbReference>
<dbReference type="AlphaFoldDB" id="A0A3D9I079"/>
<dbReference type="EMBL" id="QRDY01000019">
    <property type="protein sequence ID" value="RED55157.1"/>
    <property type="molecule type" value="Genomic_DNA"/>
</dbReference>
<dbReference type="RefSeq" id="WP_115995015.1">
    <property type="nucleotide sequence ID" value="NZ_QRDY01000019.1"/>
</dbReference>
<dbReference type="GO" id="GO:0006633">
    <property type="term" value="P:fatty acid biosynthetic process"/>
    <property type="evidence" value="ECO:0007669"/>
    <property type="project" value="TreeGrafter"/>
</dbReference>
<dbReference type="InterPro" id="IPR002539">
    <property type="entry name" value="MaoC-like_dom"/>
</dbReference>
<feature type="domain" description="MaoC-like" evidence="1">
    <location>
        <begin position="3"/>
        <end position="91"/>
    </location>
</feature>
<keyword evidence="3" id="KW-1185">Reference proteome</keyword>
<evidence type="ECO:0000313" key="2">
    <source>
        <dbReference type="EMBL" id="RED55157.1"/>
    </source>
</evidence>
<evidence type="ECO:0000313" key="3">
    <source>
        <dbReference type="Proteomes" id="UP000256869"/>
    </source>
</evidence>
<dbReference type="PANTHER" id="PTHR43437">
    <property type="entry name" value="HYDROXYACYL-THIOESTER DEHYDRATASE TYPE 2, MITOCHONDRIAL-RELATED"/>
    <property type="match status" value="1"/>
</dbReference>
<evidence type="ECO:0000259" key="1">
    <source>
        <dbReference type="Pfam" id="PF01575"/>
    </source>
</evidence>
<protein>
    <submittedName>
        <fullName evidence="2">MaoC dehydratase-like protein</fullName>
    </submittedName>
</protein>
<dbReference type="OrthoDB" id="9801625at2"/>
<reference evidence="2 3" key="1">
    <citation type="submission" date="2018-07" db="EMBL/GenBank/DDBJ databases">
        <title>Genomic Encyclopedia of Type Strains, Phase III (KMG-III): the genomes of soil and plant-associated and newly described type strains.</title>
        <authorList>
            <person name="Whitman W."/>
        </authorList>
    </citation>
    <scope>NUCLEOTIDE SEQUENCE [LARGE SCALE GENOMIC DNA]</scope>
    <source>
        <strain evidence="2 3">CECT 8236</strain>
    </source>
</reference>
<dbReference type="Gene3D" id="3.10.129.10">
    <property type="entry name" value="Hotdog Thioesterase"/>
    <property type="match status" value="1"/>
</dbReference>
<dbReference type="GO" id="GO:0019171">
    <property type="term" value="F:(3R)-hydroxyacyl-[acyl-carrier-protein] dehydratase activity"/>
    <property type="evidence" value="ECO:0007669"/>
    <property type="project" value="TreeGrafter"/>
</dbReference>
<sequence length="116" mass="12787">MKKKITAEAIQQYADASNDPAAFHFDPEAAMKAGFNRPIAQGMYIMGLAHSAYLSMNPTQWIKSARMTFLSPLLSETVVRFEFETLNEEVHVTITGENDEIIASGSFSVEGGLNIE</sequence>
<name>A0A3D9I079_9BACL</name>
<dbReference type="SUPFAM" id="SSF54637">
    <property type="entry name" value="Thioesterase/thiol ester dehydrase-isomerase"/>
    <property type="match status" value="1"/>
</dbReference>